<reference evidence="2" key="1">
    <citation type="journal article" date="2021" name="PeerJ">
        <title>Extensive microbial diversity within the chicken gut microbiome revealed by metagenomics and culture.</title>
        <authorList>
            <person name="Gilroy R."/>
            <person name="Ravi A."/>
            <person name="Getino M."/>
            <person name="Pursley I."/>
            <person name="Horton D.L."/>
            <person name="Alikhan N.F."/>
            <person name="Baker D."/>
            <person name="Gharbi K."/>
            <person name="Hall N."/>
            <person name="Watson M."/>
            <person name="Adriaenssens E.M."/>
            <person name="Foster-Nyarko E."/>
            <person name="Jarju S."/>
            <person name="Secka A."/>
            <person name="Antonio M."/>
            <person name="Oren A."/>
            <person name="Chaudhuri R.R."/>
            <person name="La Ragione R."/>
            <person name="Hildebrand F."/>
            <person name="Pallen M.J."/>
        </authorList>
    </citation>
    <scope>NUCLEOTIDE SEQUENCE</scope>
    <source>
        <strain evidence="2">ChiHjej8B7-3636</strain>
    </source>
</reference>
<evidence type="ECO:0000259" key="1">
    <source>
        <dbReference type="Pfam" id="PF02769"/>
    </source>
</evidence>
<evidence type="ECO:0000313" key="2">
    <source>
        <dbReference type="EMBL" id="HJA04177.1"/>
    </source>
</evidence>
<dbReference type="Pfam" id="PF02769">
    <property type="entry name" value="AIRS_C"/>
    <property type="match status" value="1"/>
</dbReference>
<feature type="domain" description="PurM-like C-terminal" evidence="1">
    <location>
        <begin position="7"/>
        <end position="55"/>
    </location>
</feature>
<dbReference type="Proteomes" id="UP000824220">
    <property type="component" value="Unassembled WGS sequence"/>
</dbReference>
<dbReference type="InterPro" id="IPR010918">
    <property type="entry name" value="PurM-like_C_dom"/>
</dbReference>
<protein>
    <submittedName>
        <fullName evidence="2">Phosphoribosylformylglycinamidine synthase II</fullName>
    </submittedName>
</protein>
<dbReference type="EMBL" id="DXAM01000068">
    <property type="protein sequence ID" value="HJA04177.1"/>
    <property type="molecule type" value="Genomic_DNA"/>
</dbReference>
<dbReference type="Gene3D" id="3.90.650.10">
    <property type="entry name" value="PurM-like C-terminal domain"/>
    <property type="match status" value="1"/>
</dbReference>
<gene>
    <name evidence="2" type="ORF">H9800_04895</name>
</gene>
<evidence type="ECO:0000313" key="3">
    <source>
        <dbReference type="Proteomes" id="UP000824220"/>
    </source>
</evidence>
<proteinExistence type="predicted"/>
<organism evidence="2 3">
    <name type="scientific">Candidatus Microbacterium stercoravium</name>
    <dbReference type="NCBI Taxonomy" id="2838697"/>
    <lineage>
        <taxon>Bacteria</taxon>
        <taxon>Bacillati</taxon>
        <taxon>Actinomycetota</taxon>
        <taxon>Actinomycetes</taxon>
        <taxon>Micrococcales</taxon>
        <taxon>Microbacteriaceae</taxon>
        <taxon>Microbacterium</taxon>
    </lineage>
</organism>
<name>A0A9D2H3V9_9MICO</name>
<feature type="non-terminal residue" evidence="2">
    <location>
        <position position="1"/>
    </location>
</feature>
<dbReference type="AlphaFoldDB" id="A0A9D2H3V9"/>
<accession>A0A9D2H3V9</accession>
<dbReference type="InterPro" id="IPR036676">
    <property type="entry name" value="PurM-like_C_sf"/>
</dbReference>
<dbReference type="SUPFAM" id="SSF56042">
    <property type="entry name" value="PurM C-terminal domain-like"/>
    <property type="match status" value="1"/>
</dbReference>
<sequence length="85" mass="9114">DGVDLTAALFSESTGRVIVTVPREEDVKFRGLCEGRGYPVLRIGVTDTEPTLEVQDVFSYSAAQLREMSASTLPAHFGATIAEPA</sequence>
<comment type="caution">
    <text evidence="2">The sequence shown here is derived from an EMBL/GenBank/DDBJ whole genome shotgun (WGS) entry which is preliminary data.</text>
</comment>
<reference evidence="2" key="2">
    <citation type="submission" date="2021-04" db="EMBL/GenBank/DDBJ databases">
        <authorList>
            <person name="Gilroy R."/>
        </authorList>
    </citation>
    <scope>NUCLEOTIDE SEQUENCE</scope>
    <source>
        <strain evidence="2">ChiHjej8B7-3636</strain>
    </source>
</reference>